<feature type="compositionally biased region" description="Low complexity" evidence="1">
    <location>
        <begin position="605"/>
        <end position="614"/>
    </location>
</feature>
<dbReference type="EMBL" id="MEKH01000005">
    <property type="protein sequence ID" value="ODO07911.1"/>
    <property type="molecule type" value="Genomic_DNA"/>
</dbReference>
<dbReference type="Proteomes" id="UP000095149">
    <property type="component" value="Unassembled WGS sequence"/>
</dbReference>
<gene>
    <name evidence="2" type="ORF">I350_03492</name>
</gene>
<feature type="compositionally biased region" description="Polar residues" evidence="1">
    <location>
        <begin position="65"/>
        <end position="96"/>
    </location>
</feature>
<sequence length="832" mass="91432">MSYHSTSYYLQQPHWPLLSTGGDDEGDFFVHDLSHPVPSKSTNFNGRSHDGPVYSSRHEEVSPISASSINDPWNRSSGQASAATIPRRNSSGSFVSDLTEDDFTGDSWSSVSELSSYTPWQSRATPAQPHVRSSEPTDGVYTAMHGTRYEHAPIVDVSTPQLGMWTMEDTPERIAEDSSQYSVGRKSNGVSKLFSRLVSRESGRMHQPGSIRDHLGRRYDDSYQGPRVLQNPVTNSVEYLSEDTVKPSLWKSARSVATACLSNIHLPSRYKPSSWSGSDIASDGASAKKRSKWQSAKSGATAHLKSIHLPKLYQPSSWSGSEYSRKPADDKKHWSGKLRKLWSREDTSRRSKSAFGSHTVRALSIPEGDRVGEDWFDESGRLTQQSTDEAMRWASRSSRSLHRDDFAPEDWFEEDGRLTYRRSASRKGTSGCTGTSSMSFHNEYIPPQEDKDVPCMWDDTQEGRATKRFSMGYSYPSASTANPSRYSQSAARSRLIDHEKYRSCLRKLEEEEEARRLEDAEEARLKSRPKRPRRHLFKVRPRPPPSSTALDNNWPPPLSAVQIGGPDESMKSAGQTHDTFSTPSLPSESPPPVVAAYDSNLIKPSSRSSSAALSDQPAACSGEASYEEAVQSTYPASTHVYTNDDETTPVTPSSAPSPTAMSDVTPPSSPSSSAALPQDQIEGGADRSPSTDPVSSNDGEASINTSLPDADTQQHQRMPISSTADTTGTTSKIRDDDDESPSDDPQASTASSRSDVSVGRSDDKRDERTVWRWIPTPLIVTEGSFGPDEPILRDLVPSSSQGSVVTIPPHPPVSLRPGIMSINQLADIHEVL</sequence>
<feature type="compositionally biased region" description="Basic and acidic residues" evidence="1">
    <location>
        <begin position="510"/>
        <end position="525"/>
    </location>
</feature>
<dbReference type="AlphaFoldDB" id="A0A1E3K4A5"/>
<organism evidence="2 3">
    <name type="scientific">Cryptococcus amylolentus CBS 6273</name>
    <dbReference type="NCBI Taxonomy" id="1296118"/>
    <lineage>
        <taxon>Eukaryota</taxon>
        <taxon>Fungi</taxon>
        <taxon>Dikarya</taxon>
        <taxon>Basidiomycota</taxon>
        <taxon>Agaricomycotina</taxon>
        <taxon>Tremellomycetes</taxon>
        <taxon>Tremellales</taxon>
        <taxon>Cryptococcaceae</taxon>
        <taxon>Cryptococcus</taxon>
    </lineage>
</organism>
<feature type="region of interest" description="Disordered" evidence="1">
    <location>
        <begin position="201"/>
        <end position="228"/>
    </location>
</feature>
<feature type="region of interest" description="Disordered" evidence="1">
    <location>
        <begin position="510"/>
        <end position="765"/>
    </location>
</feature>
<feature type="compositionally biased region" description="Polar residues" evidence="1">
    <location>
        <begin position="688"/>
        <end position="731"/>
    </location>
</feature>
<feature type="region of interest" description="Disordered" evidence="1">
    <location>
        <begin position="65"/>
        <end position="97"/>
    </location>
</feature>
<evidence type="ECO:0000313" key="3">
    <source>
        <dbReference type="Proteomes" id="UP000095149"/>
    </source>
</evidence>
<comment type="caution">
    <text evidence="2">The sequence shown here is derived from an EMBL/GenBank/DDBJ whole genome shotgun (WGS) entry which is preliminary data.</text>
</comment>
<feature type="compositionally biased region" description="Low complexity" evidence="1">
    <location>
        <begin position="428"/>
        <end position="437"/>
    </location>
</feature>
<feature type="region of interest" description="Disordered" evidence="1">
    <location>
        <begin position="422"/>
        <end position="456"/>
    </location>
</feature>
<reference evidence="2 3" key="1">
    <citation type="submission" date="2016-06" db="EMBL/GenBank/DDBJ databases">
        <title>Evolution of pathogenesis and genome organization in the Tremellales.</title>
        <authorList>
            <person name="Cuomo C."/>
            <person name="Litvintseva A."/>
            <person name="Heitman J."/>
            <person name="Chen Y."/>
            <person name="Sun S."/>
            <person name="Springer D."/>
            <person name="Dromer F."/>
            <person name="Young S."/>
            <person name="Zeng Q."/>
            <person name="Chapman S."/>
            <person name="Gujja S."/>
            <person name="Saif S."/>
            <person name="Birren B."/>
        </authorList>
    </citation>
    <scope>NUCLEOTIDE SEQUENCE [LARGE SCALE GENOMIC DNA]</scope>
    <source>
        <strain evidence="2 3">CBS 6273</strain>
    </source>
</reference>
<feature type="compositionally biased region" description="Basic residues" evidence="1">
    <location>
        <begin position="526"/>
        <end position="541"/>
    </location>
</feature>
<name>A0A1E3K4A5_9TREE</name>
<evidence type="ECO:0000256" key="1">
    <source>
        <dbReference type="SAM" id="MobiDB-lite"/>
    </source>
</evidence>
<proteinExistence type="predicted"/>
<feature type="compositionally biased region" description="Polar residues" evidence="1">
    <location>
        <begin position="630"/>
        <end position="641"/>
    </location>
</feature>
<accession>A0A1E3K4A5</accession>
<protein>
    <submittedName>
        <fullName evidence="2">Uncharacterized protein</fullName>
    </submittedName>
</protein>
<feature type="compositionally biased region" description="Basic and acidic residues" evidence="1">
    <location>
        <begin position="211"/>
        <end position="221"/>
    </location>
</feature>
<feature type="compositionally biased region" description="Low complexity" evidence="1">
    <location>
        <begin position="648"/>
        <end position="662"/>
    </location>
</feature>
<evidence type="ECO:0000313" key="2">
    <source>
        <dbReference type="EMBL" id="ODO07911.1"/>
    </source>
</evidence>